<feature type="region of interest" description="Disordered" evidence="1">
    <location>
        <begin position="1"/>
        <end position="43"/>
    </location>
</feature>
<dbReference type="AlphaFoldDB" id="A0A8J6TUF5"/>
<organism evidence="2 3">
    <name type="scientific">Massiliimalia timonensis</name>
    <dbReference type="NCBI Taxonomy" id="1987501"/>
    <lineage>
        <taxon>Bacteria</taxon>
        <taxon>Bacillati</taxon>
        <taxon>Bacillota</taxon>
        <taxon>Clostridia</taxon>
        <taxon>Eubacteriales</taxon>
        <taxon>Oscillospiraceae</taxon>
        <taxon>Massiliimalia</taxon>
    </lineage>
</organism>
<dbReference type="EMBL" id="JACRTL010000002">
    <property type="protein sequence ID" value="MBC8610543.1"/>
    <property type="molecule type" value="Genomic_DNA"/>
</dbReference>
<dbReference type="OrthoDB" id="9914933at2"/>
<feature type="compositionally biased region" description="Polar residues" evidence="1">
    <location>
        <begin position="28"/>
        <end position="43"/>
    </location>
</feature>
<accession>A0A8J6TUF5</accession>
<comment type="caution">
    <text evidence="2">The sequence shown here is derived from an EMBL/GenBank/DDBJ whole genome shotgun (WGS) entry which is preliminary data.</text>
</comment>
<dbReference type="Proteomes" id="UP000632659">
    <property type="component" value="Unassembled WGS sequence"/>
</dbReference>
<gene>
    <name evidence="2" type="ORF">H8702_05330</name>
</gene>
<feature type="compositionally biased region" description="Polar residues" evidence="1">
    <location>
        <begin position="1"/>
        <end position="15"/>
    </location>
</feature>
<name>A0A8J6TUF5_9FIRM</name>
<dbReference type="RefSeq" id="WP_093989453.1">
    <property type="nucleotide sequence ID" value="NZ_FYDD01000004.1"/>
</dbReference>
<reference evidence="2" key="1">
    <citation type="submission" date="2020-08" db="EMBL/GenBank/DDBJ databases">
        <title>Genome public.</title>
        <authorList>
            <person name="Liu C."/>
            <person name="Sun Q."/>
        </authorList>
    </citation>
    <scope>NUCLEOTIDE SEQUENCE</scope>
    <source>
        <strain evidence="2">NSJ-15</strain>
    </source>
</reference>
<evidence type="ECO:0000313" key="3">
    <source>
        <dbReference type="Proteomes" id="UP000632659"/>
    </source>
</evidence>
<protein>
    <submittedName>
        <fullName evidence="2">Uncharacterized protein</fullName>
    </submittedName>
</protein>
<evidence type="ECO:0000313" key="2">
    <source>
        <dbReference type="EMBL" id="MBC8610543.1"/>
    </source>
</evidence>
<sequence length="93" mass="10469">MMNQRGNQKPNSGQKFHSKDMGDLIGKASQTIGTSPQQLKQQIDSGKLDDIVRKLPAKQAQSFQEILKDPEKAKKLMETPQAKMLMKKLFQGK</sequence>
<proteinExistence type="predicted"/>
<evidence type="ECO:0000256" key="1">
    <source>
        <dbReference type="SAM" id="MobiDB-lite"/>
    </source>
</evidence>
<keyword evidence="3" id="KW-1185">Reference proteome</keyword>